<evidence type="ECO:0000313" key="5">
    <source>
        <dbReference type="Proteomes" id="UP000326396"/>
    </source>
</evidence>
<comment type="cofactor">
    <cofactor evidence="1">
        <name>pyridoxal 5'-phosphate</name>
        <dbReference type="ChEBI" id="CHEBI:597326"/>
    </cofactor>
</comment>
<dbReference type="Gene3D" id="3.20.10.10">
    <property type="entry name" value="D-amino Acid Aminotransferase, subunit A, domain 2"/>
    <property type="match status" value="1"/>
</dbReference>
<dbReference type="AlphaFoldDB" id="A0A5N6N732"/>
<evidence type="ECO:0000256" key="3">
    <source>
        <dbReference type="ARBA" id="ARBA00022898"/>
    </source>
</evidence>
<sequence>MAAPLNLQNMQLIFANHQSNPRIQTTAFHFSQFRLRPTSPRRSQFHVIKNSLIEASHVYDDVPLLSASEAIERLRSSRESCKRTLRYLAMYSSVFGGIVTDEGAMVIPMDDHMVHRGHGVFDTAAIVDGYLYELEQHLDRFLGSADKAKIKPPFDKQTMKRILVQTVSASSCRNGSLRYWLSSGPGDFQLSPSGCHLSTLYAIVIQDQSPPSYKGIKVITASIPIKPPQFAIMKSVNYLPNVLSKMEAEENGAYAAIWLDEQGFVAEGPNMNVAFVTQDNVLLMPPFDKILSGCTAKRVLELAGDLVKNKKIRGVQVKDVSVEEGKEAQEMMLIGSGVVVRPVLQWDDKIIGNGKEGAVTESLRNLILDDMKSGPSTVRTAIPY</sequence>
<comment type="similarity">
    <text evidence="2">Belongs to the class-IV pyridoxal-phosphate-dependent aminotransferase family.</text>
</comment>
<dbReference type="GO" id="GO:0008652">
    <property type="term" value="P:amino acid biosynthetic process"/>
    <property type="evidence" value="ECO:0007669"/>
    <property type="project" value="UniProtKB-ARBA"/>
</dbReference>
<evidence type="ECO:0000313" key="4">
    <source>
        <dbReference type="EMBL" id="KAD4385091.1"/>
    </source>
</evidence>
<protein>
    <recommendedName>
        <fullName evidence="6">Branched-chain-amino-acid transaminase</fullName>
    </recommendedName>
</protein>
<dbReference type="FunFam" id="3.30.470.10:FF:000008">
    <property type="entry name" value="D-amino-acid transaminase, chloroplastic"/>
    <property type="match status" value="1"/>
</dbReference>
<evidence type="ECO:0000256" key="2">
    <source>
        <dbReference type="ARBA" id="ARBA00009320"/>
    </source>
</evidence>
<dbReference type="SUPFAM" id="SSF56752">
    <property type="entry name" value="D-aminoacid aminotransferase-like PLP-dependent enzymes"/>
    <property type="match status" value="1"/>
</dbReference>
<evidence type="ECO:0000256" key="1">
    <source>
        <dbReference type="ARBA" id="ARBA00001933"/>
    </source>
</evidence>
<keyword evidence="3" id="KW-0663">Pyridoxal phosphate</keyword>
<comment type="caution">
    <text evidence="4">The sequence shown here is derived from an EMBL/GenBank/DDBJ whole genome shotgun (WGS) entry which is preliminary data.</text>
</comment>
<dbReference type="EMBL" id="SZYD01000013">
    <property type="protein sequence ID" value="KAD4385091.1"/>
    <property type="molecule type" value="Genomic_DNA"/>
</dbReference>
<dbReference type="InterPro" id="IPR001544">
    <property type="entry name" value="Aminotrans_IV"/>
</dbReference>
<evidence type="ECO:0008006" key="6">
    <source>
        <dbReference type="Google" id="ProtNLM"/>
    </source>
</evidence>
<dbReference type="Pfam" id="PF01063">
    <property type="entry name" value="Aminotran_4"/>
    <property type="match status" value="1"/>
</dbReference>
<organism evidence="4 5">
    <name type="scientific">Mikania micrantha</name>
    <name type="common">bitter vine</name>
    <dbReference type="NCBI Taxonomy" id="192012"/>
    <lineage>
        <taxon>Eukaryota</taxon>
        <taxon>Viridiplantae</taxon>
        <taxon>Streptophyta</taxon>
        <taxon>Embryophyta</taxon>
        <taxon>Tracheophyta</taxon>
        <taxon>Spermatophyta</taxon>
        <taxon>Magnoliopsida</taxon>
        <taxon>eudicotyledons</taxon>
        <taxon>Gunneridae</taxon>
        <taxon>Pentapetalae</taxon>
        <taxon>asterids</taxon>
        <taxon>campanulids</taxon>
        <taxon>Asterales</taxon>
        <taxon>Asteraceae</taxon>
        <taxon>Asteroideae</taxon>
        <taxon>Heliantheae alliance</taxon>
        <taxon>Eupatorieae</taxon>
        <taxon>Mikania</taxon>
    </lineage>
</organism>
<dbReference type="InterPro" id="IPR050571">
    <property type="entry name" value="Class-IV_PLP-Dep_Aminotrnsfr"/>
</dbReference>
<dbReference type="GO" id="GO:0003824">
    <property type="term" value="F:catalytic activity"/>
    <property type="evidence" value="ECO:0007669"/>
    <property type="project" value="InterPro"/>
</dbReference>
<name>A0A5N6N732_9ASTR</name>
<keyword evidence="5" id="KW-1185">Reference proteome</keyword>
<dbReference type="FunFam" id="3.20.10.10:FF:000002">
    <property type="entry name" value="D-alanine aminotransferase"/>
    <property type="match status" value="1"/>
</dbReference>
<dbReference type="OrthoDB" id="25921at2759"/>
<dbReference type="GO" id="GO:0046394">
    <property type="term" value="P:carboxylic acid biosynthetic process"/>
    <property type="evidence" value="ECO:0007669"/>
    <property type="project" value="UniProtKB-ARBA"/>
</dbReference>
<gene>
    <name evidence="4" type="ORF">E3N88_25259</name>
</gene>
<dbReference type="Proteomes" id="UP000326396">
    <property type="component" value="Linkage Group LG3"/>
</dbReference>
<dbReference type="InterPro" id="IPR036038">
    <property type="entry name" value="Aminotransferase-like"/>
</dbReference>
<dbReference type="PANTHER" id="PTHR42743:SF22">
    <property type="entry name" value="D-AMINO-ACID TRANSAMINASE, CHLOROPLASTIC"/>
    <property type="match status" value="1"/>
</dbReference>
<accession>A0A5N6N732</accession>
<proteinExistence type="inferred from homology"/>
<dbReference type="PANTHER" id="PTHR42743">
    <property type="entry name" value="AMINO-ACID AMINOTRANSFERASE"/>
    <property type="match status" value="1"/>
</dbReference>
<dbReference type="Gene3D" id="3.30.470.10">
    <property type="match status" value="1"/>
</dbReference>
<reference evidence="4 5" key="1">
    <citation type="submission" date="2019-05" db="EMBL/GenBank/DDBJ databases">
        <title>Mikania micrantha, genome provides insights into the molecular mechanism of rapid growth.</title>
        <authorList>
            <person name="Liu B."/>
        </authorList>
    </citation>
    <scope>NUCLEOTIDE SEQUENCE [LARGE SCALE GENOMIC DNA]</scope>
    <source>
        <strain evidence="4">NLD-2019</strain>
        <tissue evidence="4">Leaf</tissue>
    </source>
</reference>
<dbReference type="InterPro" id="IPR043132">
    <property type="entry name" value="BCAT-like_C"/>
</dbReference>
<dbReference type="InterPro" id="IPR043131">
    <property type="entry name" value="BCAT-like_N"/>
</dbReference>